<dbReference type="InterPro" id="IPR001087">
    <property type="entry name" value="GDSL"/>
</dbReference>
<evidence type="ECO:0000313" key="3">
    <source>
        <dbReference type="Proteomes" id="UP001610563"/>
    </source>
</evidence>
<proteinExistence type="predicted"/>
<gene>
    <name evidence="2" type="ORF">BJX66DRAFT_343969</name>
</gene>
<dbReference type="SUPFAM" id="SSF52266">
    <property type="entry name" value="SGNH hydrolase"/>
    <property type="match status" value="1"/>
</dbReference>
<keyword evidence="3" id="KW-1185">Reference proteome</keyword>
<sequence length="289" mass="32750">MRPQDILRLLGSGPLLRSQSPDVEVRSLLTFGDSYTTTGFNVTSTQPSLDNPMGNPPLGQGTASDWINWVGYLTTIYNETPVLSYNLAVWDATIDNTIARGVPEDFVAQVSTAFEPHYCHPSHEGSSSALFMVWFGINDALHLYLDHNSSAKISLVLQTYFDQLYKLHACGARSFILINVPPTHRTPKLLSESAWERRLCEASIRDFNFQLHAAALRWAQEYSDSSLAIYDAWEFTTYILDHPEEYGFVDSSCIGERCVWWDDFHPRSAFHEFLAEDIATFLKTDFSED</sequence>
<dbReference type="Pfam" id="PF00657">
    <property type="entry name" value="Lipase_GDSL"/>
    <property type="match status" value="1"/>
</dbReference>
<dbReference type="EMBL" id="JBFTWV010000177">
    <property type="protein sequence ID" value="KAL2784496.1"/>
    <property type="molecule type" value="Genomic_DNA"/>
</dbReference>
<evidence type="ECO:0000313" key="2">
    <source>
        <dbReference type="EMBL" id="KAL2784496.1"/>
    </source>
</evidence>
<dbReference type="PANTHER" id="PTHR45648:SF22">
    <property type="entry name" value="GDSL LIPASE_ACYLHYDROLASE FAMILY PROTEIN (AFU_ORTHOLOGUE AFUA_4G14700)"/>
    <property type="match status" value="1"/>
</dbReference>
<keyword evidence="1" id="KW-0378">Hydrolase</keyword>
<dbReference type="InterPro" id="IPR051058">
    <property type="entry name" value="GDSL_Est/Lipase"/>
</dbReference>
<evidence type="ECO:0008006" key="4">
    <source>
        <dbReference type="Google" id="ProtNLM"/>
    </source>
</evidence>
<dbReference type="PANTHER" id="PTHR45648">
    <property type="entry name" value="GDSL LIPASE/ACYLHYDROLASE FAMILY PROTEIN (AFU_ORTHOLOGUE AFUA_4G14700)"/>
    <property type="match status" value="1"/>
</dbReference>
<comment type="caution">
    <text evidence="2">The sequence shown here is derived from an EMBL/GenBank/DDBJ whole genome shotgun (WGS) entry which is preliminary data.</text>
</comment>
<dbReference type="InterPro" id="IPR036514">
    <property type="entry name" value="SGNH_hydro_sf"/>
</dbReference>
<protein>
    <recommendedName>
        <fullName evidence="4">Carbohydrate esterase family 16 protein</fullName>
    </recommendedName>
</protein>
<reference evidence="2 3" key="1">
    <citation type="submission" date="2024-07" db="EMBL/GenBank/DDBJ databases">
        <title>Section-level genome sequencing and comparative genomics of Aspergillus sections Usti and Cavernicolus.</title>
        <authorList>
            <consortium name="Lawrence Berkeley National Laboratory"/>
            <person name="Nybo J.L."/>
            <person name="Vesth T.C."/>
            <person name="Theobald S."/>
            <person name="Frisvad J.C."/>
            <person name="Larsen T.O."/>
            <person name="Kjaerboelling I."/>
            <person name="Rothschild-Mancinelli K."/>
            <person name="Lyhne E.K."/>
            <person name="Kogle M.E."/>
            <person name="Barry K."/>
            <person name="Clum A."/>
            <person name="Na H."/>
            <person name="Ledsgaard L."/>
            <person name="Lin J."/>
            <person name="Lipzen A."/>
            <person name="Kuo A."/>
            <person name="Riley R."/>
            <person name="Mondo S."/>
            <person name="Labutti K."/>
            <person name="Haridas S."/>
            <person name="Pangalinan J."/>
            <person name="Salamov A.A."/>
            <person name="Simmons B.A."/>
            <person name="Magnuson J.K."/>
            <person name="Chen J."/>
            <person name="Drula E."/>
            <person name="Henrissat B."/>
            <person name="Wiebenga A."/>
            <person name="Lubbers R.J."/>
            <person name="Gomes A.C."/>
            <person name="Makela M.R."/>
            <person name="Stajich J."/>
            <person name="Grigoriev I.V."/>
            <person name="Mortensen U.H."/>
            <person name="De Vries R.P."/>
            <person name="Baker S.E."/>
            <person name="Andersen M.R."/>
        </authorList>
    </citation>
    <scope>NUCLEOTIDE SEQUENCE [LARGE SCALE GENOMIC DNA]</scope>
    <source>
        <strain evidence="2 3">CBS 209.92</strain>
    </source>
</reference>
<accession>A0ABR4FMJ3</accession>
<dbReference type="CDD" id="cd01846">
    <property type="entry name" value="fatty_acyltransferase_like"/>
    <property type="match status" value="1"/>
</dbReference>
<organism evidence="2 3">
    <name type="scientific">Aspergillus keveii</name>
    <dbReference type="NCBI Taxonomy" id="714993"/>
    <lineage>
        <taxon>Eukaryota</taxon>
        <taxon>Fungi</taxon>
        <taxon>Dikarya</taxon>
        <taxon>Ascomycota</taxon>
        <taxon>Pezizomycotina</taxon>
        <taxon>Eurotiomycetes</taxon>
        <taxon>Eurotiomycetidae</taxon>
        <taxon>Eurotiales</taxon>
        <taxon>Aspergillaceae</taxon>
        <taxon>Aspergillus</taxon>
        <taxon>Aspergillus subgen. Nidulantes</taxon>
    </lineage>
</organism>
<dbReference type="Proteomes" id="UP001610563">
    <property type="component" value="Unassembled WGS sequence"/>
</dbReference>
<evidence type="ECO:0000256" key="1">
    <source>
        <dbReference type="ARBA" id="ARBA00022801"/>
    </source>
</evidence>
<dbReference type="Gene3D" id="3.40.50.1110">
    <property type="entry name" value="SGNH hydrolase"/>
    <property type="match status" value="1"/>
</dbReference>
<name>A0ABR4FMJ3_9EURO</name>